<protein>
    <submittedName>
        <fullName evidence="2">Uncharacterized protein LOC105071188</fullName>
    </submittedName>
</protein>
<organism evidence="2">
    <name type="scientific">Camelus bactrianus</name>
    <name type="common">Bactrian camel</name>
    <dbReference type="NCBI Taxonomy" id="9837"/>
    <lineage>
        <taxon>Eukaryota</taxon>
        <taxon>Metazoa</taxon>
        <taxon>Chordata</taxon>
        <taxon>Craniata</taxon>
        <taxon>Vertebrata</taxon>
        <taxon>Euteleostomi</taxon>
        <taxon>Mammalia</taxon>
        <taxon>Eutheria</taxon>
        <taxon>Laurasiatheria</taxon>
        <taxon>Artiodactyla</taxon>
        <taxon>Tylopoda</taxon>
        <taxon>Camelidae</taxon>
        <taxon>Camelus</taxon>
    </lineage>
</organism>
<reference evidence="2" key="1">
    <citation type="submission" date="2025-08" db="UniProtKB">
        <authorList>
            <consortium name="RefSeq"/>
        </authorList>
    </citation>
    <scope>IDENTIFICATION</scope>
    <source>
        <tissue evidence="2">Blood</tissue>
    </source>
</reference>
<feature type="region of interest" description="Disordered" evidence="1">
    <location>
        <begin position="112"/>
        <end position="135"/>
    </location>
</feature>
<accession>A0A9W3HJV7</accession>
<gene>
    <name evidence="2" type="primary">LOC105071188</name>
</gene>
<proteinExistence type="predicted"/>
<feature type="region of interest" description="Disordered" evidence="1">
    <location>
        <begin position="149"/>
        <end position="221"/>
    </location>
</feature>
<evidence type="ECO:0000313" key="2">
    <source>
        <dbReference type="RefSeq" id="XP_045374554.1"/>
    </source>
</evidence>
<evidence type="ECO:0000256" key="1">
    <source>
        <dbReference type="SAM" id="MobiDB-lite"/>
    </source>
</evidence>
<name>A0A9W3HJV7_CAMBA</name>
<dbReference type="AlphaFoldDB" id="A0A9W3HJV7"/>
<dbReference type="RefSeq" id="XP_045374554.1">
    <property type="nucleotide sequence ID" value="XM_045518598.1"/>
</dbReference>
<sequence length="221" mass="23469">MQVPLQRCTCPPSSLLKVDTPPTALLRTLPGKAICVRKILESRMLQDGQEAPGKCPGVRDSFLPLPPPPCPEHSAACFIRPRAQQMPSSSQPHSFTLSHVSLTLTQQGLAEPLTSPCRESNDEPAGALPGPSQDSARITTLPWRWISSKGISSTGPAASHPSPLHLGEQPPSQRRSGWVALGDQEDGGPAWWGPGTGRQADPSSGGWEGGTWVHLPPLPQG</sequence>